<dbReference type="GO" id="GO:0047355">
    <property type="term" value="F:CDP-glycerol glycerophosphotransferase activity"/>
    <property type="evidence" value="ECO:0007669"/>
    <property type="project" value="InterPro"/>
</dbReference>
<dbReference type="PANTHER" id="PTHR37316:SF3">
    <property type="entry name" value="TEICHOIC ACID GLYCEROL-PHOSPHATE TRANSFERASE"/>
    <property type="match status" value="1"/>
</dbReference>
<dbReference type="InterPro" id="IPR051612">
    <property type="entry name" value="Teichoic_Acid_Biosynth"/>
</dbReference>
<accession>A0A1H8I1Q0</accession>
<proteinExistence type="predicted"/>
<dbReference type="RefSeq" id="WP_091975460.1">
    <property type="nucleotide sequence ID" value="NZ_FODF01000007.1"/>
</dbReference>
<name>A0A1H8I1Q0_9FIRM</name>
<dbReference type="OrthoDB" id="9807097at2"/>
<dbReference type="InterPro" id="IPR043148">
    <property type="entry name" value="TagF_C"/>
</dbReference>
<protein>
    <submittedName>
        <fullName evidence="1">CDP-glycerol glycerophosphotransferase, TagB/SpsB family</fullName>
    </submittedName>
</protein>
<sequence>MGIKEKVEKIIRLTKQSFSMIYYNFKAKAYKDDPKYKDLWIISERGTEAKDNGFCFFEYLCEKHPEINARYVIDKEASGDDYKKVEPYKDRLIEYGSFEHKIAYILAKYAISSHAGFLEPWSYKLYKLLIDRKDEKVFVFLQHGVILHDLSEFLAKNKIKADLFITTTKREYESISSSIYGYDSGEVVQTGIARYDKLNEFELKDEILIMPTWRKNIITPSYMKSDTRDVELFKSSEYFNRFNSLINNKRLEKVLKEHKIKLVFYPHYEIQPYIDCFDCNNSELILASKDKYDVQGLLKSSKAMVTDFSSIQFDFAYMRKPQAYYQFDSIEEHYKMGYFDYDRDGFGPVYSDEEKLVDYLIKLMDTEFKIEEKYLERINKDFNIRDSHNCDRIFEEILKIKK</sequence>
<dbReference type="SUPFAM" id="SSF53756">
    <property type="entry name" value="UDP-Glycosyltransferase/glycogen phosphorylase"/>
    <property type="match status" value="1"/>
</dbReference>
<dbReference type="PANTHER" id="PTHR37316">
    <property type="entry name" value="TEICHOIC ACID GLYCEROL-PHOSPHATE PRIMASE"/>
    <property type="match status" value="1"/>
</dbReference>
<dbReference type="InterPro" id="IPR007554">
    <property type="entry name" value="Glycerophosphate_synth"/>
</dbReference>
<dbReference type="Pfam" id="PF04464">
    <property type="entry name" value="Glyphos_transf"/>
    <property type="match status" value="1"/>
</dbReference>
<keyword evidence="2" id="KW-1185">Reference proteome</keyword>
<dbReference type="Gene3D" id="3.40.50.12580">
    <property type="match status" value="1"/>
</dbReference>
<organism evidence="1 2">
    <name type="scientific">Peptostreptococcus russellii</name>
    <dbReference type="NCBI Taxonomy" id="215200"/>
    <lineage>
        <taxon>Bacteria</taxon>
        <taxon>Bacillati</taxon>
        <taxon>Bacillota</taxon>
        <taxon>Clostridia</taxon>
        <taxon>Peptostreptococcales</taxon>
        <taxon>Peptostreptococcaceae</taxon>
        <taxon>Peptostreptococcus</taxon>
    </lineage>
</organism>
<dbReference type="GO" id="GO:0016020">
    <property type="term" value="C:membrane"/>
    <property type="evidence" value="ECO:0007669"/>
    <property type="project" value="InterPro"/>
</dbReference>
<dbReference type="AlphaFoldDB" id="A0A1H8I1Q0"/>
<dbReference type="STRING" id="215200.SAMN05216454_1077"/>
<gene>
    <name evidence="1" type="ORF">SAMN05216454_1077</name>
</gene>
<reference evidence="1 2" key="1">
    <citation type="submission" date="2016-10" db="EMBL/GenBank/DDBJ databases">
        <authorList>
            <person name="de Groot N.N."/>
        </authorList>
    </citation>
    <scope>NUCLEOTIDE SEQUENCE [LARGE SCALE GENOMIC DNA]</scope>
    <source>
        <strain evidence="1 2">Calf135</strain>
    </source>
</reference>
<keyword evidence="1" id="KW-0808">Transferase</keyword>
<evidence type="ECO:0000313" key="2">
    <source>
        <dbReference type="Proteomes" id="UP000199512"/>
    </source>
</evidence>
<dbReference type="EMBL" id="FODF01000007">
    <property type="protein sequence ID" value="SEN62302.1"/>
    <property type="molecule type" value="Genomic_DNA"/>
</dbReference>
<dbReference type="Proteomes" id="UP000199512">
    <property type="component" value="Unassembled WGS sequence"/>
</dbReference>
<evidence type="ECO:0000313" key="1">
    <source>
        <dbReference type="EMBL" id="SEN62302.1"/>
    </source>
</evidence>